<keyword evidence="6 7" id="KW-0472">Membrane</keyword>
<feature type="transmembrane region" description="Helical" evidence="7">
    <location>
        <begin position="273"/>
        <end position="297"/>
    </location>
</feature>
<keyword evidence="5 7" id="KW-1133">Transmembrane helix</keyword>
<dbReference type="InterPro" id="IPR032801">
    <property type="entry name" value="PXL2A/B/C"/>
</dbReference>
<dbReference type="InterPro" id="IPR036249">
    <property type="entry name" value="Thioredoxin-like_sf"/>
</dbReference>
<protein>
    <submittedName>
        <fullName evidence="8">Uncharacterized protein</fullName>
    </submittedName>
</protein>
<dbReference type="Gene3D" id="2.60.40.1660">
    <property type="entry name" value="Na, k-atpase alpha subunit"/>
    <property type="match status" value="1"/>
</dbReference>
<dbReference type="Proteomes" id="UP000663852">
    <property type="component" value="Unassembled WGS sequence"/>
</dbReference>
<organism evidence="8 9">
    <name type="scientific">Adineta ricciae</name>
    <name type="common">Rotifer</name>
    <dbReference type="NCBI Taxonomy" id="249248"/>
    <lineage>
        <taxon>Eukaryota</taxon>
        <taxon>Metazoa</taxon>
        <taxon>Spiralia</taxon>
        <taxon>Gnathifera</taxon>
        <taxon>Rotifera</taxon>
        <taxon>Eurotatoria</taxon>
        <taxon>Bdelloidea</taxon>
        <taxon>Adinetida</taxon>
        <taxon>Adinetidae</taxon>
        <taxon>Adineta</taxon>
    </lineage>
</organism>
<dbReference type="GO" id="GO:0030007">
    <property type="term" value="P:intracellular potassium ion homeostasis"/>
    <property type="evidence" value="ECO:0007669"/>
    <property type="project" value="TreeGrafter"/>
</dbReference>
<dbReference type="GO" id="GO:1990573">
    <property type="term" value="P:potassium ion import across plasma membrane"/>
    <property type="evidence" value="ECO:0007669"/>
    <property type="project" value="TreeGrafter"/>
</dbReference>
<dbReference type="AlphaFoldDB" id="A0A814QXY6"/>
<evidence type="ECO:0000313" key="9">
    <source>
        <dbReference type="Proteomes" id="UP000663852"/>
    </source>
</evidence>
<dbReference type="OrthoDB" id="5912413at2759"/>
<evidence type="ECO:0000256" key="1">
    <source>
        <dbReference type="ARBA" id="ARBA00004606"/>
    </source>
</evidence>
<evidence type="ECO:0000256" key="7">
    <source>
        <dbReference type="SAM" id="Phobius"/>
    </source>
</evidence>
<keyword evidence="4" id="KW-0735">Signal-anchor</keyword>
<comment type="caution">
    <text evidence="8">The sequence shown here is derived from an EMBL/GenBank/DDBJ whole genome shotgun (WGS) entry which is preliminary data.</text>
</comment>
<dbReference type="Gene3D" id="3.40.30.10">
    <property type="entry name" value="Glutaredoxin"/>
    <property type="match status" value="1"/>
</dbReference>
<dbReference type="Pfam" id="PF13911">
    <property type="entry name" value="AhpC-TSA_2"/>
    <property type="match status" value="1"/>
</dbReference>
<evidence type="ECO:0000313" key="8">
    <source>
        <dbReference type="EMBL" id="CAF1125734.1"/>
    </source>
</evidence>
<dbReference type="GO" id="GO:0036376">
    <property type="term" value="P:sodium ion export across plasma membrane"/>
    <property type="evidence" value="ECO:0007669"/>
    <property type="project" value="TreeGrafter"/>
</dbReference>
<dbReference type="GO" id="GO:0001671">
    <property type="term" value="F:ATPase activator activity"/>
    <property type="evidence" value="ECO:0007669"/>
    <property type="project" value="TreeGrafter"/>
</dbReference>
<proteinExistence type="inferred from homology"/>
<dbReference type="GO" id="GO:0005890">
    <property type="term" value="C:sodium:potassium-exchanging ATPase complex"/>
    <property type="evidence" value="ECO:0007669"/>
    <property type="project" value="InterPro"/>
</dbReference>
<dbReference type="InterPro" id="IPR038702">
    <property type="entry name" value="Na/K_ATPase_sub_beta_sf"/>
</dbReference>
<dbReference type="Pfam" id="PF00287">
    <property type="entry name" value="Na_K-ATPase"/>
    <property type="match status" value="1"/>
</dbReference>
<dbReference type="PANTHER" id="PTHR11523:SF28">
    <property type="entry name" value="NA_K-ATPASE BETA SUBUNIT ISOFORM 4-RELATED"/>
    <property type="match status" value="1"/>
</dbReference>
<evidence type="ECO:0000256" key="5">
    <source>
        <dbReference type="ARBA" id="ARBA00022989"/>
    </source>
</evidence>
<dbReference type="InterPro" id="IPR000402">
    <property type="entry name" value="Na/K_ATPase_sub_beta"/>
</dbReference>
<comment type="similarity">
    <text evidence="2">Belongs to the X(+)/potassium ATPases subunit beta family.</text>
</comment>
<gene>
    <name evidence="8" type="ORF">EDS130_LOCUS21302</name>
</gene>
<dbReference type="SUPFAM" id="SSF52833">
    <property type="entry name" value="Thioredoxin-like"/>
    <property type="match status" value="1"/>
</dbReference>
<comment type="subcellular location">
    <subcellularLocation>
        <location evidence="1">Membrane</location>
        <topology evidence="1">Single-pass type II membrane protein</topology>
    </subcellularLocation>
</comment>
<keyword evidence="3 7" id="KW-0812">Transmembrane</keyword>
<name>A0A814QXY6_ADIRI</name>
<dbReference type="GO" id="GO:0006883">
    <property type="term" value="P:intracellular sodium ion homeostasis"/>
    <property type="evidence" value="ECO:0007669"/>
    <property type="project" value="TreeGrafter"/>
</dbReference>
<evidence type="ECO:0000256" key="6">
    <source>
        <dbReference type="ARBA" id="ARBA00023136"/>
    </source>
</evidence>
<accession>A0A814QXY6</accession>
<sequence length="556" mass="64032">MASNLTSVPLEARSLLVLDSNGESFLFSSLFISEDGRDQQTLVIFIRHFFCGSCKEYISTISSPDNGITPQELEKSNKRLIIVGCGQPNLIKQYVKDTNCPFPMYADPTQKLYDALGMIRTLSLAEKKPDYIKSSFLVNVAKSAVCQFSSGTAMFQGGDIRQVGGEYLFNQKGDILWSHNMKNTQDHVEVIELHNCVCHLLIMAADSTYMAESVKSYPFSMSDRSALNKEEIIVKDDELTCEEHCHNVSLWCYNPKYREICGRDGLSWARIALFYFIWLMFMAGVFASFVGIFMAIVDKRIPPYRGNSNAIALDISRPNPGLGFRPQIGVQKTLIKFRSSHRDSWGYRHGWGPYKDQLDQFLAYYTEADVQYQQTIDCKGQSIDSLRPLFRIGKSCRFDINMFNERRTPCTTQRNFEYDRGHPCVLLKLNKIYDWEPVTYKNAAEVPEQFKAIWSSEMSNYVLVECGGENDVDRDFIFEIEYYSEMNTTRIGGFHRNFYPYLNQDGYRSPLVFVYFKKIETNVLINVECRAYARNIINDDSIEYKRGSVHFELIVE</sequence>
<evidence type="ECO:0000256" key="4">
    <source>
        <dbReference type="ARBA" id="ARBA00022968"/>
    </source>
</evidence>
<reference evidence="8" key="1">
    <citation type="submission" date="2021-02" db="EMBL/GenBank/DDBJ databases">
        <authorList>
            <person name="Nowell W R."/>
        </authorList>
    </citation>
    <scope>NUCLEOTIDE SEQUENCE</scope>
</reference>
<evidence type="ECO:0000256" key="3">
    <source>
        <dbReference type="ARBA" id="ARBA00022692"/>
    </source>
</evidence>
<dbReference type="CDD" id="cd02970">
    <property type="entry name" value="PRX_like2"/>
    <property type="match status" value="1"/>
</dbReference>
<dbReference type="EMBL" id="CAJNOJ010000107">
    <property type="protein sequence ID" value="CAF1125734.1"/>
    <property type="molecule type" value="Genomic_DNA"/>
</dbReference>
<evidence type="ECO:0000256" key="2">
    <source>
        <dbReference type="ARBA" id="ARBA00005876"/>
    </source>
</evidence>
<dbReference type="PANTHER" id="PTHR11523">
    <property type="entry name" value="SODIUM/POTASSIUM-DEPENDENT ATPASE BETA SUBUNIT"/>
    <property type="match status" value="1"/>
</dbReference>